<name>A0A0R3C4H7_9BRAD</name>
<comment type="caution">
    <text evidence="1">The sequence shown here is derived from an EMBL/GenBank/DDBJ whole genome shotgun (WGS) entry which is preliminary data.</text>
</comment>
<evidence type="ECO:0000313" key="2">
    <source>
        <dbReference type="Proteomes" id="UP000051380"/>
    </source>
</evidence>
<gene>
    <name evidence="1" type="ORF">AOQ72_30530</name>
</gene>
<proteinExistence type="predicted"/>
<accession>A0A0R3C4H7</accession>
<protein>
    <submittedName>
        <fullName evidence="1">Uncharacterized protein</fullName>
    </submittedName>
</protein>
<dbReference type="RefSeq" id="WP_057029129.1">
    <property type="nucleotide sequence ID" value="NZ_LJYF01000031.1"/>
</dbReference>
<reference evidence="1 2" key="1">
    <citation type="submission" date="2015-09" db="EMBL/GenBank/DDBJ databases">
        <title>Draft Genome Sequence of the Strain BR 3267 (Bradyrhizobium yuanmingense) recommended as inoculant for cowpea in Brazil.</title>
        <authorList>
            <person name="Simoes-Araujo J.L."/>
            <person name="Zilli J.E."/>
        </authorList>
    </citation>
    <scope>NUCLEOTIDE SEQUENCE [LARGE SCALE GENOMIC DNA]</scope>
    <source>
        <strain evidence="1 2">BR3267</strain>
    </source>
</reference>
<organism evidence="1 2">
    <name type="scientific">Bradyrhizobium yuanmingense</name>
    <dbReference type="NCBI Taxonomy" id="108015"/>
    <lineage>
        <taxon>Bacteria</taxon>
        <taxon>Pseudomonadati</taxon>
        <taxon>Pseudomonadota</taxon>
        <taxon>Alphaproteobacteria</taxon>
        <taxon>Hyphomicrobiales</taxon>
        <taxon>Nitrobacteraceae</taxon>
        <taxon>Bradyrhizobium</taxon>
    </lineage>
</organism>
<dbReference type="AlphaFoldDB" id="A0A0R3C4H7"/>
<evidence type="ECO:0000313" key="1">
    <source>
        <dbReference type="EMBL" id="KRP92495.1"/>
    </source>
</evidence>
<dbReference type="OrthoDB" id="8252513at2"/>
<dbReference type="EMBL" id="LJYF01000031">
    <property type="protein sequence ID" value="KRP92495.1"/>
    <property type="molecule type" value="Genomic_DNA"/>
</dbReference>
<dbReference type="Proteomes" id="UP000051380">
    <property type="component" value="Unassembled WGS sequence"/>
</dbReference>
<sequence length="163" mass="17688">MKVAIVIAGLIVVVVAALVAIQPSFLKPASFALVKKSDMFGFSPGMTFDEANKLVARRHYLCRPSRGPYTLACDINGAKVAVDGDETDPTHPIWRVNATLNNPGSQETAVKSISEQFNASAIKDREGWTWIVGRGLKLSYDGASLTLVDEAAEARLRKEDAKR</sequence>
<dbReference type="STRING" id="108015.GA0061099_1004781"/>